<keyword evidence="3" id="KW-1185">Reference proteome</keyword>
<protein>
    <submittedName>
        <fullName evidence="1 2">Uncharacterized protein</fullName>
    </submittedName>
</protein>
<dbReference type="Gramene" id="KRH53603">
    <property type="protein sequence ID" value="KRH53603"/>
    <property type="gene ID" value="GLYMA_06G134800"/>
</dbReference>
<dbReference type="HOGENOM" id="CLU_2431372_0_0_1"/>
<dbReference type="EnsemblPlants" id="KRH53603">
    <property type="protein sequence ID" value="KRH53603"/>
    <property type="gene ID" value="GLYMA_06G134800"/>
</dbReference>
<organism evidence="1">
    <name type="scientific">Glycine max</name>
    <name type="common">Soybean</name>
    <name type="synonym">Glycine hispida</name>
    <dbReference type="NCBI Taxonomy" id="3847"/>
    <lineage>
        <taxon>Eukaryota</taxon>
        <taxon>Viridiplantae</taxon>
        <taxon>Streptophyta</taxon>
        <taxon>Embryophyta</taxon>
        <taxon>Tracheophyta</taxon>
        <taxon>Spermatophyta</taxon>
        <taxon>Magnoliopsida</taxon>
        <taxon>eudicotyledons</taxon>
        <taxon>Gunneridae</taxon>
        <taxon>Pentapetalae</taxon>
        <taxon>rosids</taxon>
        <taxon>fabids</taxon>
        <taxon>Fabales</taxon>
        <taxon>Fabaceae</taxon>
        <taxon>Papilionoideae</taxon>
        <taxon>50 kb inversion clade</taxon>
        <taxon>NPAAA clade</taxon>
        <taxon>indigoferoid/millettioid clade</taxon>
        <taxon>Phaseoleae</taxon>
        <taxon>Glycine</taxon>
        <taxon>Glycine subgen. Soja</taxon>
    </lineage>
</organism>
<reference evidence="1 2" key="1">
    <citation type="journal article" date="2010" name="Nature">
        <title>Genome sequence of the palaeopolyploid soybean.</title>
        <authorList>
            <person name="Schmutz J."/>
            <person name="Cannon S.B."/>
            <person name="Schlueter J."/>
            <person name="Ma J."/>
            <person name="Mitros T."/>
            <person name="Nelson W."/>
            <person name="Hyten D.L."/>
            <person name="Song Q."/>
            <person name="Thelen J.J."/>
            <person name="Cheng J."/>
            <person name="Xu D."/>
            <person name="Hellsten U."/>
            <person name="May G.D."/>
            <person name="Yu Y."/>
            <person name="Sakurai T."/>
            <person name="Umezawa T."/>
            <person name="Bhattacharyya M.K."/>
            <person name="Sandhu D."/>
            <person name="Valliyodan B."/>
            <person name="Lindquist E."/>
            <person name="Peto M."/>
            <person name="Grant D."/>
            <person name="Shu S."/>
            <person name="Goodstein D."/>
            <person name="Barry K."/>
            <person name="Futrell-Griggs M."/>
            <person name="Abernathy B."/>
            <person name="Du J."/>
            <person name="Tian Z."/>
            <person name="Zhu L."/>
            <person name="Gill N."/>
            <person name="Joshi T."/>
            <person name="Libault M."/>
            <person name="Sethuraman A."/>
            <person name="Zhang X.-C."/>
            <person name="Shinozaki K."/>
            <person name="Nguyen H.T."/>
            <person name="Wing R.A."/>
            <person name="Cregan P."/>
            <person name="Specht J."/>
            <person name="Grimwood J."/>
            <person name="Rokhsar D."/>
            <person name="Stacey G."/>
            <person name="Shoemaker R.C."/>
            <person name="Jackson S.A."/>
        </authorList>
    </citation>
    <scope>NUCLEOTIDE SEQUENCE</scope>
    <source>
        <strain evidence="2">cv. Williams 82</strain>
        <tissue evidence="1">Callus</tissue>
    </source>
</reference>
<dbReference type="InParanoid" id="K7KUV9"/>
<dbReference type="EMBL" id="CM000839">
    <property type="protein sequence ID" value="KRH53603.1"/>
    <property type="molecule type" value="Genomic_DNA"/>
</dbReference>
<evidence type="ECO:0000313" key="2">
    <source>
        <dbReference type="EnsemblPlants" id="KRH53603"/>
    </source>
</evidence>
<evidence type="ECO:0000313" key="3">
    <source>
        <dbReference type="Proteomes" id="UP000008827"/>
    </source>
</evidence>
<accession>K7KUV9</accession>
<dbReference type="PaxDb" id="3847-GLYMA06G13985.1"/>
<dbReference type="Proteomes" id="UP000008827">
    <property type="component" value="Chromosome 6"/>
</dbReference>
<reference evidence="1" key="3">
    <citation type="submission" date="2018-07" db="EMBL/GenBank/DDBJ databases">
        <title>WGS assembly of Glycine max.</title>
        <authorList>
            <person name="Schmutz J."/>
            <person name="Cannon S."/>
            <person name="Schlueter J."/>
            <person name="Ma J."/>
            <person name="Mitros T."/>
            <person name="Nelson W."/>
            <person name="Hyten D."/>
            <person name="Song Q."/>
            <person name="Thelen J."/>
            <person name="Cheng J."/>
            <person name="Xu D."/>
            <person name="Hellsten U."/>
            <person name="May G."/>
            <person name="Yu Y."/>
            <person name="Sakurai T."/>
            <person name="Umezawa T."/>
            <person name="Bhattacharyya M."/>
            <person name="Sandhu D."/>
            <person name="Valliyodan B."/>
            <person name="Lindquist E."/>
            <person name="Peto M."/>
            <person name="Grant D."/>
            <person name="Shu S."/>
            <person name="Goodstein D."/>
            <person name="Barry K."/>
            <person name="Futrell-Griggs M."/>
            <person name="Abernathy B."/>
            <person name="Du J."/>
            <person name="Tian Z."/>
            <person name="Zhu L."/>
            <person name="Gill N."/>
            <person name="Joshi T."/>
            <person name="Libault M."/>
            <person name="Sethuraman A."/>
            <person name="Zhang X."/>
            <person name="Shinozaki K."/>
            <person name="Nguyen H."/>
            <person name="Wing R."/>
            <person name="Cregan P."/>
            <person name="Specht J."/>
            <person name="Grimwood J."/>
            <person name="Rokhsar D."/>
            <person name="Stacey G."/>
            <person name="Shoemaker R."/>
            <person name="Jackson S."/>
        </authorList>
    </citation>
    <scope>NUCLEOTIDE SEQUENCE</scope>
    <source>
        <tissue evidence="1">Callus</tissue>
    </source>
</reference>
<proteinExistence type="predicted"/>
<name>K7KUV9_SOYBN</name>
<gene>
    <name evidence="1" type="ORF">GLYMA_06G134800</name>
</gene>
<sequence>MKSLTTPRGREMVTNKTARSVAEILEMLASFFNSVVFYASDKIYFYNMYVCQYVVILNYEAGTSYFVSCVQHDNTDTRVYVVSDICISVLC</sequence>
<evidence type="ECO:0000313" key="1">
    <source>
        <dbReference type="EMBL" id="KRH53603.1"/>
    </source>
</evidence>
<dbReference type="AlphaFoldDB" id="K7KUV9"/>
<reference evidence="2" key="2">
    <citation type="submission" date="2018-02" db="UniProtKB">
        <authorList>
            <consortium name="EnsemblPlants"/>
        </authorList>
    </citation>
    <scope>IDENTIFICATION</scope>
    <source>
        <strain evidence="2">Williams 82</strain>
    </source>
</reference>